<dbReference type="GO" id="GO:0046103">
    <property type="term" value="P:inosine biosynthetic process"/>
    <property type="evidence" value="ECO:0007669"/>
    <property type="project" value="TreeGrafter"/>
</dbReference>
<protein>
    <submittedName>
        <fullName evidence="9">Adenosine deaminase-like protein</fullName>
    </submittedName>
</protein>
<evidence type="ECO:0000256" key="3">
    <source>
        <dbReference type="ARBA" id="ARBA00022723"/>
    </source>
</evidence>
<name>A0A9Q5N8Z2_SANBA</name>
<keyword evidence="4" id="KW-0378">Hydrolase</keyword>
<dbReference type="GO" id="GO:0004000">
    <property type="term" value="F:adenosine deaminase activity"/>
    <property type="evidence" value="ECO:0007669"/>
    <property type="project" value="TreeGrafter"/>
</dbReference>
<keyword evidence="10" id="KW-1185">Reference proteome</keyword>
<dbReference type="OrthoDB" id="272271at2759"/>
<dbReference type="Gene3D" id="3.20.20.140">
    <property type="entry name" value="Metal-dependent hydrolases"/>
    <property type="match status" value="1"/>
</dbReference>
<keyword evidence="3" id="KW-0479">Metal-binding</keyword>
<feature type="domain" description="Adenosine deaminase" evidence="8">
    <location>
        <begin position="28"/>
        <end position="346"/>
    </location>
</feature>
<dbReference type="PANTHER" id="PTHR11409">
    <property type="entry name" value="ADENOSINE DEAMINASE"/>
    <property type="match status" value="1"/>
</dbReference>
<proteinExistence type="inferred from homology"/>
<evidence type="ECO:0000256" key="4">
    <source>
        <dbReference type="ARBA" id="ARBA00022801"/>
    </source>
</evidence>
<evidence type="ECO:0000259" key="8">
    <source>
        <dbReference type="Pfam" id="PF00962"/>
    </source>
</evidence>
<dbReference type="PANTHER" id="PTHR11409:SF42">
    <property type="entry name" value="ADENOSINE DEAMINASE-LIKE PROTEIN"/>
    <property type="match status" value="1"/>
</dbReference>
<comment type="similarity">
    <text evidence="2">Belongs to the metallo-dependent hydrolases superfamily. Adenosine and AMP deaminases family.</text>
</comment>
<evidence type="ECO:0000256" key="2">
    <source>
        <dbReference type="ARBA" id="ARBA00006676"/>
    </source>
</evidence>
<dbReference type="Proteomes" id="UP000757232">
    <property type="component" value="Unassembled WGS sequence"/>
</dbReference>
<comment type="caution">
    <text evidence="9">The sequence shown here is derived from an EMBL/GenBank/DDBJ whole genome shotgun (WGS) entry which is preliminary data.</text>
</comment>
<dbReference type="GO" id="GO:0046872">
    <property type="term" value="F:metal ion binding"/>
    <property type="evidence" value="ECO:0007669"/>
    <property type="project" value="UniProtKB-KW"/>
</dbReference>
<sequence>MPRKIFGPPAEALASLSSEQIAFLQSLPKAELHAHLNGCIPLSCLQELAKSYIPEGGSTPSSVIEEGINKLRNGVTLKKIDDFFKLFTAIYALTSTRENLALATHAVLSDFLHGPDRQCTYLELRSTPRATPHMSRMQYVETVLYEVEKFPENEAAYILSIDRKMHPDVVAECISIAIAFKELGRRIVGVDLCGDPLAGNMNLFSEFLQRAKAVGLGMTLHVAETESNTPEETMQLLSLKPDRLGHATYLNEEAKKFVFDNKIAIEICLTSNILSKTVKSLEDHHVNYHFSLNHPVAICTDDTLPFRNSLLGEYALLLAEKPTGLGLKEEDVRTIAKMSMDNTFVTLKR</sequence>
<evidence type="ECO:0000256" key="7">
    <source>
        <dbReference type="ARBA" id="ARBA00048787"/>
    </source>
</evidence>
<comment type="catalytic activity">
    <reaction evidence="7">
        <text>N(6)-methyl-AMP + H2O + H(+) = IMP + methylamine</text>
        <dbReference type="Rhea" id="RHEA:16001"/>
        <dbReference type="ChEBI" id="CHEBI:15377"/>
        <dbReference type="ChEBI" id="CHEBI:15378"/>
        <dbReference type="ChEBI" id="CHEBI:58053"/>
        <dbReference type="ChEBI" id="CHEBI:59338"/>
        <dbReference type="ChEBI" id="CHEBI:144842"/>
    </reaction>
    <physiologicalReaction direction="left-to-right" evidence="7">
        <dbReference type="Rhea" id="RHEA:16002"/>
    </physiologicalReaction>
</comment>
<keyword evidence="6" id="KW-0546">Nucleotide metabolism</keyword>
<accession>A0A9Q5N8Z2</accession>
<gene>
    <name evidence="9" type="ORF">A7U60_g8141</name>
</gene>
<dbReference type="InterPro" id="IPR006330">
    <property type="entry name" value="Ado/ade_deaminase"/>
</dbReference>
<dbReference type="Pfam" id="PF00962">
    <property type="entry name" value="A_deaminase"/>
    <property type="match status" value="1"/>
</dbReference>
<evidence type="ECO:0000313" key="10">
    <source>
        <dbReference type="Proteomes" id="UP000757232"/>
    </source>
</evidence>
<keyword evidence="5" id="KW-0862">Zinc</keyword>
<evidence type="ECO:0000256" key="6">
    <source>
        <dbReference type="ARBA" id="ARBA00023080"/>
    </source>
</evidence>
<dbReference type="GO" id="GO:0006154">
    <property type="term" value="P:adenosine catabolic process"/>
    <property type="evidence" value="ECO:0007669"/>
    <property type="project" value="TreeGrafter"/>
</dbReference>
<dbReference type="EMBL" id="LNZH02000213">
    <property type="protein sequence ID" value="OCB84919.1"/>
    <property type="molecule type" value="Genomic_DNA"/>
</dbReference>
<evidence type="ECO:0000256" key="5">
    <source>
        <dbReference type="ARBA" id="ARBA00022833"/>
    </source>
</evidence>
<reference evidence="9" key="1">
    <citation type="submission" date="2016-06" db="EMBL/GenBank/DDBJ databases">
        <title>Draft Genome sequence of the fungus Inonotus baumii.</title>
        <authorList>
            <person name="Zhu H."/>
            <person name="Lin W."/>
        </authorList>
    </citation>
    <scope>NUCLEOTIDE SEQUENCE</scope>
    <source>
        <strain evidence="9">821</strain>
    </source>
</reference>
<organism evidence="9 10">
    <name type="scientific">Sanghuangporus baumii</name>
    <name type="common">Phellinus baumii</name>
    <dbReference type="NCBI Taxonomy" id="108892"/>
    <lineage>
        <taxon>Eukaryota</taxon>
        <taxon>Fungi</taxon>
        <taxon>Dikarya</taxon>
        <taxon>Basidiomycota</taxon>
        <taxon>Agaricomycotina</taxon>
        <taxon>Agaricomycetes</taxon>
        <taxon>Hymenochaetales</taxon>
        <taxon>Hymenochaetaceae</taxon>
        <taxon>Sanghuangporus</taxon>
    </lineage>
</organism>
<dbReference type="GO" id="GO:0009117">
    <property type="term" value="P:nucleotide metabolic process"/>
    <property type="evidence" value="ECO:0007669"/>
    <property type="project" value="UniProtKB-KW"/>
</dbReference>
<evidence type="ECO:0000256" key="1">
    <source>
        <dbReference type="ARBA" id="ARBA00001947"/>
    </source>
</evidence>
<dbReference type="InterPro" id="IPR032466">
    <property type="entry name" value="Metal_Hydrolase"/>
</dbReference>
<dbReference type="AlphaFoldDB" id="A0A9Q5N8Z2"/>
<evidence type="ECO:0000313" key="9">
    <source>
        <dbReference type="EMBL" id="OCB84919.1"/>
    </source>
</evidence>
<dbReference type="SUPFAM" id="SSF51556">
    <property type="entry name" value="Metallo-dependent hydrolases"/>
    <property type="match status" value="1"/>
</dbReference>
<comment type="cofactor">
    <cofactor evidence="1">
        <name>Zn(2+)</name>
        <dbReference type="ChEBI" id="CHEBI:29105"/>
    </cofactor>
</comment>
<dbReference type="InterPro" id="IPR001365">
    <property type="entry name" value="A_deaminase_dom"/>
</dbReference>